<accession>A0A239XJ68</accession>
<gene>
    <name evidence="1" type="ORF">SAMEA4412677_01583</name>
</gene>
<protein>
    <submittedName>
        <fullName evidence="1">Uncharacterized protein</fullName>
    </submittedName>
</protein>
<organism evidence="1 2">
    <name type="scientific">Chryseobacterium taklimakanense</name>
    <dbReference type="NCBI Taxonomy" id="536441"/>
    <lineage>
        <taxon>Bacteria</taxon>
        <taxon>Pseudomonadati</taxon>
        <taxon>Bacteroidota</taxon>
        <taxon>Flavobacteriia</taxon>
        <taxon>Flavobacteriales</taxon>
        <taxon>Weeksellaceae</taxon>
        <taxon>Chryseobacterium group</taxon>
        <taxon>Chryseobacterium</taxon>
    </lineage>
</organism>
<proteinExistence type="predicted"/>
<keyword evidence="2" id="KW-1185">Reference proteome</keyword>
<dbReference type="Proteomes" id="UP000215196">
    <property type="component" value="Chromosome 1"/>
</dbReference>
<name>A0A239XJ68_9FLAO</name>
<evidence type="ECO:0000313" key="1">
    <source>
        <dbReference type="EMBL" id="SNV46326.1"/>
    </source>
</evidence>
<evidence type="ECO:0000313" key="2">
    <source>
        <dbReference type="Proteomes" id="UP000215196"/>
    </source>
</evidence>
<dbReference type="EMBL" id="LT906465">
    <property type="protein sequence ID" value="SNV46326.1"/>
    <property type="molecule type" value="Genomic_DNA"/>
</dbReference>
<dbReference type="AlphaFoldDB" id="A0A239XJ68"/>
<sequence length="43" mass="5092">MILINLLIKNNEFLSNLKRTFAKFEKKAKFDGNNFQTIWSTIT</sequence>
<dbReference type="KEGG" id="ctak:4412677_01583"/>
<reference evidence="1 2" key="1">
    <citation type="submission" date="2017-06" db="EMBL/GenBank/DDBJ databases">
        <authorList>
            <consortium name="Pathogen Informatics"/>
        </authorList>
    </citation>
    <scope>NUCLEOTIDE SEQUENCE [LARGE SCALE GENOMIC DNA]</scope>
    <source>
        <strain evidence="1 2">NCTC13490</strain>
    </source>
</reference>